<keyword evidence="3" id="KW-1185">Reference proteome</keyword>
<dbReference type="EMBL" id="BQNB010019866">
    <property type="protein sequence ID" value="GJT89842.1"/>
    <property type="molecule type" value="Genomic_DNA"/>
</dbReference>
<reference evidence="2" key="2">
    <citation type="submission" date="2022-01" db="EMBL/GenBank/DDBJ databases">
        <authorList>
            <person name="Yamashiro T."/>
            <person name="Shiraishi A."/>
            <person name="Satake H."/>
            <person name="Nakayama K."/>
        </authorList>
    </citation>
    <scope>NUCLEOTIDE SEQUENCE</scope>
</reference>
<evidence type="ECO:0000313" key="3">
    <source>
        <dbReference type="Proteomes" id="UP001151760"/>
    </source>
</evidence>
<gene>
    <name evidence="2" type="ORF">Tco_1078687</name>
</gene>
<organism evidence="2 3">
    <name type="scientific">Tanacetum coccineum</name>
    <dbReference type="NCBI Taxonomy" id="301880"/>
    <lineage>
        <taxon>Eukaryota</taxon>
        <taxon>Viridiplantae</taxon>
        <taxon>Streptophyta</taxon>
        <taxon>Embryophyta</taxon>
        <taxon>Tracheophyta</taxon>
        <taxon>Spermatophyta</taxon>
        <taxon>Magnoliopsida</taxon>
        <taxon>eudicotyledons</taxon>
        <taxon>Gunneridae</taxon>
        <taxon>Pentapetalae</taxon>
        <taxon>asterids</taxon>
        <taxon>campanulids</taxon>
        <taxon>Asterales</taxon>
        <taxon>Asteraceae</taxon>
        <taxon>Asteroideae</taxon>
        <taxon>Anthemideae</taxon>
        <taxon>Anthemidinae</taxon>
        <taxon>Tanacetum</taxon>
    </lineage>
</organism>
<accession>A0ABQ5HR92</accession>
<protein>
    <submittedName>
        <fullName evidence="2">Uncharacterized protein</fullName>
    </submittedName>
</protein>
<reference evidence="2" key="1">
    <citation type="journal article" date="2022" name="Int. J. Mol. Sci.">
        <title>Draft Genome of Tanacetum Coccineum: Genomic Comparison of Closely Related Tanacetum-Family Plants.</title>
        <authorList>
            <person name="Yamashiro T."/>
            <person name="Shiraishi A."/>
            <person name="Nakayama K."/>
            <person name="Satake H."/>
        </authorList>
    </citation>
    <scope>NUCLEOTIDE SEQUENCE</scope>
</reference>
<proteinExistence type="predicted"/>
<name>A0ABQ5HR92_9ASTR</name>
<sequence length="145" mass="16811">MQELAEIIQAMLANNNIQDIPEVIRAFVNNNEATKKHKHEDNLRKWSEVIDVDALPDNVEPTNVPKTEETTAEQHVVASDNNNVTNLTFQEPEIDDEDIPMAPFKRKKKDQIKITGRTRLWFYEDSSDQEEDLDEDESDQEEDLC</sequence>
<comment type="caution">
    <text evidence="2">The sequence shown here is derived from an EMBL/GenBank/DDBJ whole genome shotgun (WGS) entry which is preliminary data.</text>
</comment>
<feature type="region of interest" description="Disordered" evidence="1">
    <location>
        <begin position="121"/>
        <end position="145"/>
    </location>
</feature>
<feature type="compositionally biased region" description="Acidic residues" evidence="1">
    <location>
        <begin position="125"/>
        <end position="145"/>
    </location>
</feature>
<dbReference type="Proteomes" id="UP001151760">
    <property type="component" value="Unassembled WGS sequence"/>
</dbReference>
<evidence type="ECO:0000313" key="2">
    <source>
        <dbReference type="EMBL" id="GJT89842.1"/>
    </source>
</evidence>
<evidence type="ECO:0000256" key="1">
    <source>
        <dbReference type="SAM" id="MobiDB-lite"/>
    </source>
</evidence>